<comment type="caution">
    <text evidence="8">The sequence shown here is derived from an EMBL/GenBank/DDBJ whole genome shotgun (WGS) entry which is preliminary data.</text>
</comment>
<reference evidence="8" key="1">
    <citation type="journal article" date="2021" name="Microorganisms">
        <title>Phylogenomic Reconstruction and Metabolic Potential of the Genus Aminobacter.</title>
        <authorList>
            <person name="Artuso I."/>
            <person name="Turrini P."/>
            <person name="Pirolo M."/>
            <person name="Lugli G.A."/>
            <person name="Ventura M."/>
            <person name="Visca P."/>
        </authorList>
    </citation>
    <scope>NUCLEOTIDE SEQUENCE</scope>
    <source>
        <strain evidence="8">LMG 26462</strain>
    </source>
</reference>
<dbReference type="PROSITE" id="PS00138">
    <property type="entry name" value="SUBTILASE_SER"/>
    <property type="match status" value="1"/>
</dbReference>
<evidence type="ECO:0000256" key="3">
    <source>
        <dbReference type="ARBA" id="ARBA00022801"/>
    </source>
</evidence>
<organism evidence="8 9">
    <name type="scientific">Aminobacter anthyllidis</name>
    <dbReference type="NCBI Taxonomy" id="1035067"/>
    <lineage>
        <taxon>Bacteria</taxon>
        <taxon>Pseudomonadati</taxon>
        <taxon>Pseudomonadota</taxon>
        <taxon>Alphaproteobacteria</taxon>
        <taxon>Hyphomicrobiales</taxon>
        <taxon>Phyllobacteriaceae</taxon>
        <taxon>Aminobacter</taxon>
    </lineage>
</organism>
<gene>
    <name evidence="8" type="ORF">J1C56_04175</name>
</gene>
<dbReference type="AlphaFoldDB" id="A0A9X1A815"/>
<proteinExistence type="inferred from homology"/>
<feature type="active site" description="Charge relay system" evidence="5">
    <location>
        <position position="191"/>
    </location>
</feature>
<evidence type="ECO:0000256" key="6">
    <source>
        <dbReference type="RuleBase" id="RU003355"/>
    </source>
</evidence>
<dbReference type="InterPro" id="IPR015500">
    <property type="entry name" value="Peptidase_S8_subtilisin-rel"/>
</dbReference>
<dbReference type="RefSeq" id="WP_214386228.1">
    <property type="nucleotide sequence ID" value="NZ_JAFLWW010000001.1"/>
</dbReference>
<feature type="active site" description="Charge relay system" evidence="5">
    <location>
        <position position="396"/>
    </location>
</feature>
<evidence type="ECO:0000256" key="4">
    <source>
        <dbReference type="ARBA" id="ARBA00022825"/>
    </source>
</evidence>
<dbReference type="InterPro" id="IPR023827">
    <property type="entry name" value="Peptidase_S8_Asp-AS"/>
</dbReference>
<dbReference type="PANTHER" id="PTHR43806">
    <property type="entry name" value="PEPTIDASE S8"/>
    <property type="match status" value="1"/>
</dbReference>
<dbReference type="GO" id="GO:0006508">
    <property type="term" value="P:proteolysis"/>
    <property type="evidence" value="ECO:0007669"/>
    <property type="project" value="UniProtKB-KW"/>
</dbReference>
<keyword evidence="3 5" id="KW-0378">Hydrolase</keyword>
<dbReference type="SUPFAM" id="SSF52743">
    <property type="entry name" value="Subtilisin-like"/>
    <property type="match status" value="1"/>
</dbReference>
<reference evidence="8" key="2">
    <citation type="submission" date="2021-03" db="EMBL/GenBank/DDBJ databases">
        <authorList>
            <person name="Artuso I."/>
            <person name="Turrini P."/>
            <person name="Pirolo M."/>
            <person name="Lugli G.A."/>
            <person name="Ventura M."/>
            <person name="Visca P."/>
        </authorList>
    </citation>
    <scope>NUCLEOTIDE SEQUENCE</scope>
    <source>
        <strain evidence="8">LMG 26462</strain>
    </source>
</reference>
<dbReference type="PRINTS" id="PR00723">
    <property type="entry name" value="SUBTILISIN"/>
</dbReference>
<dbReference type="PROSITE" id="PS00136">
    <property type="entry name" value="SUBTILASE_ASP"/>
    <property type="match status" value="1"/>
</dbReference>
<accession>A0A9X1A815</accession>
<evidence type="ECO:0000259" key="7">
    <source>
        <dbReference type="Pfam" id="PF00082"/>
    </source>
</evidence>
<feature type="active site" description="Charge relay system" evidence="5">
    <location>
        <position position="224"/>
    </location>
</feature>
<dbReference type="Gene3D" id="3.40.50.200">
    <property type="entry name" value="Peptidase S8/S53 domain"/>
    <property type="match status" value="1"/>
</dbReference>
<dbReference type="GO" id="GO:0004252">
    <property type="term" value="F:serine-type endopeptidase activity"/>
    <property type="evidence" value="ECO:0007669"/>
    <property type="project" value="UniProtKB-UniRule"/>
</dbReference>
<keyword evidence="4 5" id="KW-0720">Serine protease</keyword>
<dbReference type="InterPro" id="IPR036852">
    <property type="entry name" value="Peptidase_S8/S53_dom_sf"/>
</dbReference>
<protein>
    <submittedName>
        <fullName evidence="8">S8 family serine peptidase</fullName>
    </submittedName>
</protein>
<comment type="similarity">
    <text evidence="1 5 6">Belongs to the peptidase S8 family.</text>
</comment>
<evidence type="ECO:0000313" key="9">
    <source>
        <dbReference type="Proteomes" id="UP001138921"/>
    </source>
</evidence>
<keyword evidence="9" id="KW-1185">Reference proteome</keyword>
<evidence type="ECO:0000313" key="8">
    <source>
        <dbReference type="EMBL" id="MBT1154781.1"/>
    </source>
</evidence>
<dbReference type="Pfam" id="PF00082">
    <property type="entry name" value="Peptidase_S8"/>
    <property type="match status" value="1"/>
</dbReference>
<evidence type="ECO:0000256" key="1">
    <source>
        <dbReference type="ARBA" id="ARBA00011073"/>
    </source>
</evidence>
<dbReference type="EMBL" id="JAFLWW010000001">
    <property type="protein sequence ID" value="MBT1154781.1"/>
    <property type="molecule type" value="Genomic_DNA"/>
</dbReference>
<evidence type="ECO:0000256" key="5">
    <source>
        <dbReference type="PROSITE-ProRule" id="PRU01240"/>
    </source>
</evidence>
<dbReference type="InterPro" id="IPR050131">
    <property type="entry name" value="Peptidase_S8_subtilisin-like"/>
</dbReference>
<dbReference type="Proteomes" id="UP001138921">
    <property type="component" value="Unassembled WGS sequence"/>
</dbReference>
<feature type="domain" description="Peptidase S8/S53" evidence="7">
    <location>
        <begin position="182"/>
        <end position="442"/>
    </location>
</feature>
<name>A0A9X1A815_9HYPH</name>
<dbReference type="InterPro" id="IPR023828">
    <property type="entry name" value="Peptidase_S8_Ser-AS"/>
</dbReference>
<evidence type="ECO:0000256" key="2">
    <source>
        <dbReference type="ARBA" id="ARBA00022670"/>
    </source>
</evidence>
<keyword evidence="2 5" id="KW-0645">Protease</keyword>
<sequence>MTSTATTLAPQPTGNLLVMFQPGQKPRQVDRLVSNTLGLKNVAHSSDFNTLDSRMVDAFAESGVLNLDRIGIAVVATQPGSAMAVATANLNADKHVRLARPEFWLRALSSWNDRHAAWVRDGLALLADQAVREGPVPSLKASFVAPPVSPPPVTGLPTAISAQSAATWGLACTRAELSAYSGAGIKVAVLDTGFDLTHPDFSGRTIVQQSFVPDDASVQDAQGHGTHCIGTACGPRAPAGQIRYGIAHEADIYVGKVLNNAGSGQEGWVLAGIEWAVDSGCEVISMSLGRPVLPDEPPDPFYENAGEYALEKGSLIIAAAGNDSWRQYSTIQPVNSPANCETIMAVGAIDAKFKIANFSCGGLIPPGGTVSIAGPGVDIFSAFPMPRRYERLSGTSMATPHVAGIAALLAQSDKSLRGKALWEALERAAQNIGLPDRDVGKGLVIAP</sequence>
<dbReference type="InterPro" id="IPR000209">
    <property type="entry name" value="Peptidase_S8/S53_dom"/>
</dbReference>
<dbReference type="PROSITE" id="PS51892">
    <property type="entry name" value="SUBTILASE"/>
    <property type="match status" value="1"/>
</dbReference>
<dbReference type="PANTHER" id="PTHR43806:SF11">
    <property type="entry name" value="CEREVISIN-RELATED"/>
    <property type="match status" value="1"/>
</dbReference>